<dbReference type="Proteomes" id="UP000229385">
    <property type="component" value="Unassembled WGS sequence"/>
</dbReference>
<dbReference type="AlphaFoldDB" id="A0A2M7XEF1"/>
<evidence type="ECO:0000256" key="1">
    <source>
        <dbReference type="ARBA" id="ARBA00006484"/>
    </source>
</evidence>
<dbReference type="InterPro" id="IPR002347">
    <property type="entry name" value="SDR_fam"/>
</dbReference>
<evidence type="ECO:0000256" key="2">
    <source>
        <dbReference type="ARBA" id="ARBA00023002"/>
    </source>
</evidence>
<dbReference type="PANTHER" id="PTHR42760:SF133">
    <property type="entry name" value="3-OXOACYL-[ACYL-CARRIER-PROTEIN] REDUCTASE"/>
    <property type="match status" value="1"/>
</dbReference>
<comment type="similarity">
    <text evidence="1">Belongs to the short-chain dehydrogenases/reductases (SDR) family.</text>
</comment>
<gene>
    <name evidence="3" type="ORF">CO174_00435</name>
</gene>
<sequence length="253" mass="28367">MSQSHAIIIGGTSGLGLSIAQVGLRDDVNPITPIILGRSVEQAAVEFEDGEAIFCGYDLTHSDPTEIDNILASDREIDYVFWVAGNPQPHAMIDMDSLGIDNMIDVHLLGPMKLIRHIYEFFYLRQLRLPQLVVISSTSAYKVRRGEDLYCALQAAKVAFATNFCQTMRFVDATFSVTLVMPAGMDSPFWQWSQKDTSSFLNTRDVADIIWRQVNGEEQKARYEAGFASLVIERNLRGEPIVSSELPRLQRPH</sequence>
<accession>A0A2M7XEF1</accession>
<keyword evidence="2" id="KW-0560">Oxidoreductase</keyword>
<comment type="caution">
    <text evidence="3">The sequence shown here is derived from an EMBL/GenBank/DDBJ whole genome shotgun (WGS) entry which is preliminary data.</text>
</comment>
<dbReference type="PANTHER" id="PTHR42760">
    <property type="entry name" value="SHORT-CHAIN DEHYDROGENASES/REDUCTASES FAMILY MEMBER"/>
    <property type="match status" value="1"/>
</dbReference>
<proteinExistence type="inferred from homology"/>
<evidence type="ECO:0000313" key="3">
    <source>
        <dbReference type="EMBL" id="PJA46263.1"/>
    </source>
</evidence>
<dbReference type="EMBL" id="PFWU01000005">
    <property type="protein sequence ID" value="PJA46263.1"/>
    <property type="molecule type" value="Genomic_DNA"/>
</dbReference>
<evidence type="ECO:0008006" key="5">
    <source>
        <dbReference type="Google" id="ProtNLM"/>
    </source>
</evidence>
<evidence type="ECO:0000313" key="4">
    <source>
        <dbReference type="Proteomes" id="UP000229385"/>
    </source>
</evidence>
<dbReference type="Pfam" id="PF00106">
    <property type="entry name" value="adh_short"/>
    <property type="match status" value="1"/>
</dbReference>
<dbReference type="SUPFAM" id="SSF51735">
    <property type="entry name" value="NAD(P)-binding Rossmann-fold domains"/>
    <property type="match status" value="1"/>
</dbReference>
<name>A0A2M7XEF1_9BACT</name>
<dbReference type="InterPro" id="IPR036291">
    <property type="entry name" value="NAD(P)-bd_dom_sf"/>
</dbReference>
<reference evidence="4" key="1">
    <citation type="submission" date="2017-09" db="EMBL/GenBank/DDBJ databases">
        <title>Depth-based differentiation of microbial function through sediment-hosted aquifers and enrichment of novel symbionts in the deep terrestrial subsurface.</title>
        <authorList>
            <person name="Probst A.J."/>
            <person name="Ladd B."/>
            <person name="Jarett J.K."/>
            <person name="Geller-Mcgrath D.E."/>
            <person name="Sieber C.M.K."/>
            <person name="Emerson J.B."/>
            <person name="Anantharaman K."/>
            <person name="Thomas B.C."/>
            <person name="Malmstrom R."/>
            <person name="Stieglmeier M."/>
            <person name="Klingl A."/>
            <person name="Woyke T."/>
            <person name="Ryan C.M."/>
            <person name="Banfield J.F."/>
        </authorList>
    </citation>
    <scope>NUCLEOTIDE SEQUENCE [LARGE SCALE GENOMIC DNA]</scope>
</reference>
<protein>
    <recommendedName>
        <fullName evidence="5">Short-chain dehydrogenase</fullName>
    </recommendedName>
</protein>
<dbReference type="Gene3D" id="3.40.50.720">
    <property type="entry name" value="NAD(P)-binding Rossmann-like Domain"/>
    <property type="match status" value="1"/>
</dbReference>
<organism evidence="3 4">
    <name type="scientific">Candidatus Uhrbacteria bacterium CG_4_9_14_3_um_filter_50_9</name>
    <dbReference type="NCBI Taxonomy" id="1975035"/>
    <lineage>
        <taxon>Bacteria</taxon>
        <taxon>Candidatus Uhriibacteriota</taxon>
    </lineage>
</organism>
<dbReference type="GO" id="GO:0016616">
    <property type="term" value="F:oxidoreductase activity, acting on the CH-OH group of donors, NAD or NADP as acceptor"/>
    <property type="evidence" value="ECO:0007669"/>
    <property type="project" value="TreeGrafter"/>
</dbReference>